<evidence type="ECO:0000313" key="2">
    <source>
        <dbReference type="Proteomes" id="UP000696573"/>
    </source>
</evidence>
<evidence type="ECO:0000313" key="1">
    <source>
        <dbReference type="EMBL" id="CAH0027616.1"/>
    </source>
</evidence>
<dbReference type="SUPFAM" id="SSF54427">
    <property type="entry name" value="NTF2-like"/>
    <property type="match status" value="1"/>
</dbReference>
<comment type="caution">
    <text evidence="1">The sequence shown here is derived from an EMBL/GenBank/DDBJ whole genome shotgun (WGS) entry which is preliminary data.</text>
</comment>
<gene>
    <name evidence="1" type="ORF">CRHIZ90672A_00001582</name>
</gene>
<accession>A0A9N9VPU5</accession>
<dbReference type="Pfam" id="PF07366">
    <property type="entry name" value="SnoaL"/>
    <property type="match status" value="1"/>
</dbReference>
<dbReference type="Gene3D" id="3.10.450.50">
    <property type="match status" value="1"/>
</dbReference>
<sequence length="169" mass="18860">MGATESATQRERNRQIVTRYWEEFWTRGNTDIVDELCADDYVVFYPLHGRMVGKEAVKQMLISFKTAFPDISFKLLSPFPVIAEEEYVVARWFGGGKHTGEAFFDFPVGGLPQANSGKEMRFSGTTVFTLKDGKIVEEIGEESALSALQQLGLIQGNVGPQVDNKKTSI</sequence>
<reference evidence="1" key="1">
    <citation type="submission" date="2021-10" db="EMBL/GenBank/DDBJ databases">
        <authorList>
            <person name="Piombo E."/>
        </authorList>
    </citation>
    <scope>NUCLEOTIDE SEQUENCE</scope>
</reference>
<keyword evidence="2" id="KW-1185">Reference proteome</keyword>
<dbReference type="PANTHER" id="PTHR38436">
    <property type="entry name" value="POLYKETIDE CYCLASE SNOAL-LIKE DOMAIN"/>
    <property type="match status" value="1"/>
</dbReference>
<dbReference type="InterPro" id="IPR009959">
    <property type="entry name" value="Cyclase_SnoaL-like"/>
</dbReference>
<name>A0A9N9VPU5_9HYPO</name>
<dbReference type="GO" id="GO:0030638">
    <property type="term" value="P:polyketide metabolic process"/>
    <property type="evidence" value="ECO:0007669"/>
    <property type="project" value="InterPro"/>
</dbReference>
<dbReference type="InterPro" id="IPR032710">
    <property type="entry name" value="NTF2-like_dom_sf"/>
</dbReference>
<protein>
    <submittedName>
        <fullName evidence="1">Uncharacterized protein</fullName>
    </submittedName>
</protein>
<dbReference type="EMBL" id="CABFNQ020000730">
    <property type="protein sequence ID" value="CAH0027616.1"/>
    <property type="molecule type" value="Genomic_DNA"/>
</dbReference>
<dbReference type="Proteomes" id="UP000696573">
    <property type="component" value="Unassembled WGS sequence"/>
</dbReference>
<proteinExistence type="predicted"/>
<dbReference type="OrthoDB" id="3657563at2759"/>
<dbReference type="PANTHER" id="PTHR38436:SF1">
    <property type="entry name" value="ESTER CYCLASE"/>
    <property type="match status" value="1"/>
</dbReference>
<organism evidence="1 2">
    <name type="scientific">Clonostachys rhizophaga</name>
    <dbReference type="NCBI Taxonomy" id="160324"/>
    <lineage>
        <taxon>Eukaryota</taxon>
        <taxon>Fungi</taxon>
        <taxon>Dikarya</taxon>
        <taxon>Ascomycota</taxon>
        <taxon>Pezizomycotina</taxon>
        <taxon>Sordariomycetes</taxon>
        <taxon>Hypocreomycetidae</taxon>
        <taxon>Hypocreales</taxon>
        <taxon>Bionectriaceae</taxon>
        <taxon>Clonostachys</taxon>
    </lineage>
</organism>
<dbReference type="AlphaFoldDB" id="A0A9N9VPU5"/>